<keyword evidence="7" id="KW-1185">Reference proteome</keyword>
<organism evidence="6 7">
    <name type="scientific">Roseibacillus ishigakijimensis</name>
    <dbReference type="NCBI Taxonomy" id="454146"/>
    <lineage>
        <taxon>Bacteria</taxon>
        <taxon>Pseudomonadati</taxon>
        <taxon>Verrucomicrobiota</taxon>
        <taxon>Verrucomicrobiia</taxon>
        <taxon>Verrucomicrobiales</taxon>
        <taxon>Verrucomicrobiaceae</taxon>
        <taxon>Roseibacillus</taxon>
    </lineage>
</organism>
<evidence type="ECO:0000256" key="3">
    <source>
        <dbReference type="ARBA" id="ARBA00022801"/>
    </source>
</evidence>
<dbReference type="InterPro" id="IPR017850">
    <property type="entry name" value="Alkaline_phosphatase_core_sf"/>
</dbReference>
<dbReference type="InterPro" id="IPR050738">
    <property type="entry name" value="Sulfatase"/>
</dbReference>
<accession>A0A934VN63</accession>
<dbReference type="PANTHER" id="PTHR42693">
    <property type="entry name" value="ARYLSULFATASE FAMILY MEMBER"/>
    <property type="match status" value="1"/>
</dbReference>
<dbReference type="PROSITE" id="PS00149">
    <property type="entry name" value="SULFATASE_2"/>
    <property type="match status" value="1"/>
</dbReference>
<dbReference type="AlphaFoldDB" id="A0A934VN63"/>
<evidence type="ECO:0000256" key="1">
    <source>
        <dbReference type="ARBA" id="ARBA00008779"/>
    </source>
</evidence>
<dbReference type="Gene3D" id="3.30.1120.10">
    <property type="match status" value="1"/>
</dbReference>
<dbReference type="Gene3D" id="3.40.720.10">
    <property type="entry name" value="Alkaline Phosphatase, subunit A"/>
    <property type="match status" value="1"/>
</dbReference>
<feature type="domain" description="Sulfatase N-terminal" evidence="5">
    <location>
        <begin position="20"/>
        <end position="409"/>
    </location>
</feature>
<evidence type="ECO:0000313" key="6">
    <source>
        <dbReference type="EMBL" id="MBK1834695.1"/>
    </source>
</evidence>
<dbReference type="GO" id="GO:0004065">
    <property type="term" value="F:arylsulfatase activity"/>
    <property type="evidence" value="ECO:0007669"/>
    <property type="project" value="TreeGrafter"/>
</dbReference>
<dbReference type="EMBL" id="JAENIO010000029">
    <property type="protein sequence ID" value="MBK1834695.1"/>
    <property type="molecule type" value="Genomic_DNA"/>
</dbReference>
<dbReference type="GO" id="GO:0046872">
    <property type="term" value="F:metal ion binding"/>
    <property type="evidence" value="ECO:0007669"/>
    <property type="project" value="UniProtKB-KW"/>
</dbReference>
<dbReference type="InterPro" id="IPR024607">
    <property type="entry name" value="Sulfatase_CS"/>
</dbReference>
<dbReference type="SUPFAM" id="SSF53649">
    <property type="entry name" value="Alkaline phosphatase-like"/>
    <property type="match status" value="1"/>
</dbReference>
<proteinExistence type="inferred from homology"/>
<name>A0A934VN63_9BACT</name>
<dbReference type="PANTHER" id="PTHR42693:SF53">
    <property type="entry name" value="ENDO-4-O-SULFATASE"/>
    <property type="match status" value="1"/>
</dbReference>
<comment type="similarity">
    <text evidence="1">Belongs to the sulfatase family.</text>
</comment>
<evidence type="ECO:0000256" key="4">
    <source>
        <dbReference type="ARBA" id="ARBA00022837"/>
    </source>
</evidence>
<keyword evidence="4" id="KW-0106">Calcium</keyword>
<keyword evidence="2" id="KW-0479">Metal-binding</keyword>
<comment type="caution">
    <text evidence="6">The sequence shown here is derived from an EMBL/GenBank/DDBJ whole genome shotgun (WGS) entry which is preliminary data.</text>
</comment>
<protein>
    <submittedName>
        <fullName evidence="6">Arylsulfatase</fullName>
    </submittedName>
</protein>
<dbReference type="RefSeq" id="WP_200392130.1">
    <property type="nucleotide sequence ID" value="NZ_JAENIO010000029.1"/>
</dbReference>
<dbReference type="Proteomes" id="UP000604083">
    <property type="component" value="Unassembled WGS sequence"/>
</dbReference>
<sequence>MIRLFLVFAVLLGYARGEKPNIVFILADDLGYSDLGCYGGPVATPHLDGLAVNGVRFTQFYNTARCWPTRAALMTGYHFVQVGKQARGYRMLPHFLAEQGYRSYHSGKWHVMGAKPVADAGFDRSFWTNNYDRFFDQRDNLLDDKPLPDRGRVPGYYVTREIASRAEVFLREHEENHGGQPFFLYLAFTSPHFPLQALPEDIARYRGRFSHGWDEERQKRLARLAELGFPAVEPAPRDEEVAPKWSLPEGTLKEQVHPGERRYAVPWESLSKEEKDYHATKMAIHCAMIDRMDQEIGRLLAQLRESGRLANTLILFCSDNGASGEQLNRGDQHTAGAELGSAESYLCLGPGWSMAANTPFRLHKHWTHEGGIATPLIAHWPQGLAGKGSLQATPGHVVDLLPTLVEVAGGKVPESAQAPYPGVSWGKHLRGEQISDEREIYWNHQENHALRVGDWKVVRTPYLGGEWQLYYLAEDRGETTDLAAREPERVERLVARWETLTAQYQRAGRRED</sequence>
<reference evidence="6" key="1">
    <citation type="submission" date="2021-01" db="EMBL/GenBank/DDBJ databases">
        <title>Modified the classification status of verrucomicrobia.</title>
        <authorList>
            <person name="Feng X."/>
        </authorList>
    </citation>
    <scope>NUCLEOTIDE SEQUENCE</scope>
    <source>
        <strain evidence="6">KCTC 12986</strain>
    </source>
</reference>
<dbReference type="CDD" id="cd16025">
    <property type="entry name" value="PAS_like"/>
    <property type="match status" value="1"/>
</dbReference>
<evidence type="ECO:0000313" key="7">
    <source>
        <dbReference type="Proteomes" id="UP000604083"/>
    </source>
</evidence>
<dbReference type="InterPro" id="IPR000917">
    <property type="entry name" value="Sulfatase_N"/>
</dbReference>
<gene>
    <name evidence="6" type="ORF">JIN78_11535</name>
</gene>
<evidence type="ECO:0000256" key="2">
    <source>
        <dbReference type="ARBA" id="ARBA00022723"/>
    </source>
</evidence>
<keyword evidence="3" id="KW-0378">Hydrolase</keyword>
<dbReference type="Pfam" id="PF00884">
    <property type="entry name" value="Sulfatase"/>
    <property type="match status" value="1"/>
</dbReference>
<evidence type="ECO:0000259" key="5">
    <source>
        <dbReference type="Pfam" id="PF00884"/>
    </source>
</evidence>